<protein>
    <submittedName>
        <fullName evidence="1">Uncharacterized protein</fullName>
    </submittedName>
</protein>
<organism evidence="1 2">
    <name type="scientific">Rousettus aegyptiacus</name>
    <name type="common">Egyptian fruit bat</name>
    <name type="synonym">Pteropus aegyptiacus</name>
    <dbReference type="NCBI Taxonomy" id="9407"/>
    <lineage>
        <taxon>Eukaryota</taxon>
        <taxon>Metazoa</taxon>
        <taxon>Chordata</taxon>
        <taxon>Craniata</taxon>
        <taxon>Vertebrata</taxon>
        <taxon>Euteleostomi</taxon>
        <taxon>Mammalia</taxon>
        <taxon>Eutheria</taxon>
        <taxon>Laurasiatheria</taxon>
        <taxon>Chiroptera</taxon>
        <taxon>Yinpterochiroptera</taxon>
        <taxon>Pteropodoidea</taxon>
        <taxon>Pteropodidae</taxon>
        <taxon>Rousettinae</taxon>
        <taxon>Rousettus</taxon>
    </lineage>
</organism>
<dbReference type="AlphaFoldDB" id="A0A7J8D6N5"/>
<evidence type="ECO:0000313" key="1">
    <source>
        <dbReference type="EMBL" id="KAF6418810.1"/>
    </source>
</evidence>
<proteinExistence type="predicted"/>
<gene>
    <name evidence="1" type="ORF">HJG63_008830</name>
</gene>
<dbReference type="EMBL" id="JACASE010000013">
    <property type="protein sequence ID" value="KAF6418810.1"/>
    <property type="molecule type" value="Genomic_DNA"/>
</dbReference>
<evidence type="ECO:0000313" key="2">
    <source>
        <dbReference type="Proteomes" id="UP000593571"/>
    </source>
</evidence>
<comment type="caution">
    <text evidence="1">The sequence shown here is derived from an EMBL/GenBank/DDBJ whole genome shotgun (WGS) entry which is preliminary data.</text>
</comment>
<dbReference type="Proteomes" id="UP000593571">
    <property type="component" value="Unassembled WGS sequence"/>
</dbReference>
<name>A0A7J8D6N5_ROUAE</name>
<sequence>MLCLEHGHAVHIGPPDAVKDIPRTRGPRSQPFRKVPPFRLVSLRSCLNPPLSWPGKRINCAAATAIVSGGPASSTCWVWERKRGGGCGGVPLQSVEAAHRTAEPRVSCWLWGLALKRSDFFKKSVSGSQDG</sequence>
<keyword evidence="2" id="KW-1185">Reference proteome</keyword>
<accession>A0A7J8D6N5</accession>
<reference evidence="1 2" key="1">
    <citation type="journal article" date="2020" name="Nature">
        <title>Six reference-quality genomes reveal evolution of bat adaptations.</title>
        <authorList>
            <person name="Jebb D."/>
            <person name="Huang Z."/>
            <person name="Pippel M."/>
            <person name="Hughes G.M."/>
            <person name="Lavrichenko K."/>
            <person name="Devanna P."/>
            <person name="Winkler S."/>
            <person name="Jermiin L.S."/>
            <person name="Skirmuntt E.C."/>
            <person name="Katzourakis A."/>
            <person name="Burkitt-Gray L."/>
            <person name="Ray D.A."/>
            <person name="Sullivan K.A.M."/>
            <person name="Roscito J.G."/>
            <person name="Kirilenko B.M."/>
            <person name="Davalos L.M."/>
            <person name="Corthals A.P."/>
            <person name="Power M.L."/>
            <person name="Jones G."/>
            <person name="Ransome R.D."/>
            <person name="Dechmann D.K.N."/>
            <person name="Locatelli A.G."/>
            <person name="Puechmaille S.J."/>
            <person name="Fedrigo O."/>
            <person name="Jarvis E.D."/>
            <person name="Hiller M."/>
            <person name="Vernes S.C."/>
            <person name="Myers E.W."/>
            <person name="Teeling E.C."/>
        </authorList>
    </citation>
    <scope>NUCLEOTIDE SEQUENCE [LARGE SCALE GENOMIC DNA]</scope>
    <source>
        <strain evidence="1">MRouAeg1</strain>
        <tissue evidence="1">Muscle</tissue>
    </source>
</reference>